<evidence type="ECO:0000256" key="2">
    <source>
        <dbReference type="SAM" id="MobiDB-lite"/>
    </source>
</evidence>
<protein>
    <submittedName>
        <fullName evidence="3">Uncharacterized protein</fullName>
    </submittedName>
</protein>
<gene>
    <name evidence="3" type="ORF">EVAR_68671_1</name>
</gene>
<evidence type="ECO:0000256" key="1">
    <source>
        <dbReference type="SAM" id="Coils"/>
    </source>
</evidence>
<dbReference type="EMBL" id="BGZK01004837">
    <property type="protein sequence ID" value="GBP11172.1"/>
    <property type="molecule type" value="Genomic_DNA"/>
</dbReference>
<dbReference type="OrthoDB" id="8160969at2759"/>
<keyword evidence="1" id="KW-0175">Coiled coil</keyword>
<evidence type="ECO:0000313" key="3">
    <source>
        <dbReference type="EMBL" id="GBP11172.1"/>
    </source>
</evidence>
<sequence length="136" mass="15586">MSKRRQSDFDNNRLSLEKKPSTNPQISMEALTQQIARMQLTIENLVSKNQQLENRVSQLPTNPLAPVAIQPLQAINMTYNSPVEINLDIFKSLPEFKGNQLEYRLMDGIKQHEASNRYCEALSIVKTKLEVQPQMS</sequence>
<comment type="caution">
    <text evidence="3">The sequence shown here is derived from an EMBL/GenBank/DDBJ whole genome shotgun (WGS) entry which is preliminary data.</text>
</comment>
<feature type="region of interest" description="Disordered" evidence="2">
    <location>
        <begin position="1"/>
        <end position="24"/>
    </location>
</feature>
<evidence type="ECO:0000313" key="4">
    <source>
        <dbReference type="Proteomes" id="UP000299102"/>
    </source>
</evidence>
<dbReference type="Proteomes" id="UP000299102">
    <property type="component" value="Unassembled WGS sequence"/>
</dbReference>
<dbReference type="AlphaFoldDB" id="A0A4C1T9Q3"/>
<organism evidence="3 4">
    <name type="scientific">Eumeta variegata</name>
    <name type="common">Bagworm moth</name>
    <name type="synonym">Eumeta japonica</name>
    <dbReference type="NCBI Taxonomy" id="151549"/>
    <lineage>
        <taxon>Eukaryota</taxon>
        <taxon>Metazoa</taxon>
        <taxon>Ecdysozoa</taxon>
        <taxon>Arthropoda</taxon>
        <taxon>Hexapoda</taxon>
        <taxon>Insecta</taxon>
        <taxon>Pterygota</taxon>
        <taxon>Neoptera</taxon>
        <taxon>Endopterygota</taxon>
        <taxon>Lepidoptera</taxon>
        <taxon>Glossata</taxon>
        <taxon>Ditrysia</taxon>
        <taxon>Tineoidea</taxon>
        <taxon>Psychidae</taxon>
        <taxon>Oiketicinae</taxon>
        <taxon>Eumeta</taxon>
    </lineage>
</organism>
<reference evidence="3 4" key="1">
    <citation type="journal article" date="2019" name="Commun. Biol.">
        <title>The bagworm genome reveals a unique fibroin gene that provides high tensile strength.</title>
        <authorList>
            <person name="Kono N."/>
            <person name="Nakamura H."/>
            <person name="Ohtoshi R."/>
            <person name="Tomita M."/>
            <person name="Numata K."/>
            <person name="Arakawa K."/>
        </authorList>
    </citation>
    <scope>NUCLEOTIDE SEQUENCE [LARGE SCALE GENOMIC DNA]</scope>
</reference>
<proteinExistence type="predicted"/>
<name>A0A4C1T9Q3_EUMVA</name>
<feature type="compositionally biased region" description="Basic and acidic residues" evidence="2">
    <location>
        <begin position="1"/>
        <end position="20"/>
    </location>
</feature>
<accession>A0A4C1T9Q3</accession>
<keyword evidence="4" id="KW-1185">Reference proteome</keyword>
<feature type="coiled-coil region" evidence="1">
    <location>
        <begin position="28"/>
        <end position="55"/>
    </location>
</feature>